<proteinExistence type="inferred from homology"/>
<name>A0A1E4THY4_9ASCO</name>
<evidence type="ECO:0000256" key="3">
    <source>
        <dbReference type="ARBA" id="ARBA00022679"/>
    </source>
</evidence>
<comment type="subcellular location">
    <subcellularLocation>
        <location evidence="1">Nucleus</location>
    </subcellularLocation>
</comment>
<organism evidence="14 15">
    <name type="scientific">Tortispora caseinolytica NRRL Y-17796</name>
    <dbReference type="NCBI Taxonomy" id="767744"/>
    <lineage>
        <taxon>Eukaryota</taxon>
        <taxon>Fungi</taxon>
        <taxon>Dikarya</taxon>
        <taxon>Ascomycota</taxon>
        <taxon>Saccharomycotina</taxon>
        <taxon>Trigonopsidomycetes</taxon>
        <taxon>Trigonopsidales</taxon>
        <taxon>Trigonopsidaceae</taxon>
        <taxon>Tortispora</taxon>
    </lineage>
</organism>
<dbReference type="PROSITE" id="PS00183">
    <property type="entry name" value="UBC_1"/>
    <property type="match status" value="1"/>
</dbReference>
<dbReference type="GO" id="GO:0019789">
    <property type="term" value="F:SUMO transferase activity"/>
    <property type="evidence" value="ECO:0007669"/>
    <property type="project" value="EnsemblFungi"/>
</dbReference>
<evidence type="ECO:0000256" key="11">
    <source>
        <dbReference type="PROSITE-ProRule" id="PRU10133"/>
    </source>
</evidence>
<dbReference type="InterPro" id="IPR023313">
    <property type="entry name" value="UBQ-conjugating_AS"/>
</dbReference>
<dbReference type="Pfam" id="PF00179">
    <property type="entry name" value="UQ_con"/>
    <property type="match status" value="1"/>
</dbReference>
<dbReference type="GO" id="GO:0005524">
    <property type="term" value="F:ATP binding"/>
    <property type="evidence" value="ECO:0007669"/>
    <property type="project" value="UniProtKB-UniRule"/>
</dbReference>
<keyword evidence="6 12" id="KW-0067">ATP-binding</keyword>
<dbReference type="OrthoDB" id="6600758at2759"/>
<evidence type="ECO:0000256" key="6">
    <source>
        <dbReference type="ARBA" id="ARBA00022840"/>
    </source>
</evidence>
<dbReference type="InterPro" id="IPR016135">
    <property type="entry name" value="UBQ-conjugating_enzyme/RWD"/>
</dbReference>
<comment type="pathway">
    <text evidence="2">Protein modification; protein sumoylation.</text>
</comment>
<keyword evidence="7" id="KW-0539">Nucleus</keyword>
<reference evidence="15" key="1">
    <citation type="submission" date="2016-02" db="EMBL/GenBank/DDBJ databases">
        <title>Comparative genomics of biotechnologically important yeasts.</title>
        <authorList>
            <consortium name="DOE Joint Genome Institute"/>
            <person name="Riley R."/>
            <person name="Haridas S."/>
            <person name="Wolfe K.H."/>
            <person name="Lopes M.R."/>
            <person name="Hittinger C.T."/>
            <person name="Goker M."/>
            <person name="Salamov A."/>
            <person name="Wisecaver J."/>
            <person name="Long T.M."/>
            <person name="Aerts A.L."/>
            <person name="Barry K."/>
            <person name="Choi C."/>
            <person name="Clum A."/>
            <person name="Coughlan A.Y."/>
            <person name="Deshpande S."/>
            <person name="Douglass A.P."/>
            <person name="Hanson S.J."/>
            <person name="Klenk H.-P."/>
            <person name="Labutti K."/>
            <person name="Lapidus A."/>
            <person name="Lindquist E."/>
            <person name="Lipzen A."/>
            <person name="Meier-Kolthoff J.P."/>
            <person name="Ohm R.A."/>
            <person name="Otillar R.P."/>
            <person name="Pangilinan J."/>
            <person name="Peng Y."/>
            <person name="Rokas A."/>
            <person name="Rosa C.A."/>
            <person name="Scheuner C."/>
            <person name="Sibirny A.A."/>
            <person name="Slot J.C."/>
            <person name="Stielow J.B."/>
            <person name="Sun H."/>
            <person name="Kurtzman C.P."/>
            <person name="Blackwell M."/>
            <person name="Jeffries T.W."/>
            <person name="Grigoriev I.V."/>
        </authorList>
    </citation>
    <scope>NUCLEOTIDE SEQUENCE [LARGE SCALE GENOMIC DNA]</scope>
    <source>
        <strain evidence="15">NRRL Y-17796</strain>
    </source>
</reference>
<keyword evidence="3" id="KW-0808">Transferase</keyword>
<dbReference type="InterPro" id="IPR000608">
    <property type="entry name" value="UBC"/>
</dbReference>
<evidence type="ECO:0000256" key="2">
    <source>
        <dbReference type="ARBA" id="ARBA00004718"/>
    </source>
</evidence>
<accession>A0A1E4THY4</accession>
<dbReference type="Proteomes" id="UP000095023">
    <property type="component" value="Unassembled WGS sequence"/>
</dbReference>
<evidence type="ECO:0000313" key="15">
    <source>
        <dbReference type="Proteomes" id="UP000095023"/>
    </source>
</evidence>
<dbReference type="FunFam" id="3.10.110.10:FF:000035">
    <property type="entry name" value="SUMO-conjugating enzyme ubc9"/>
    <property type="match status" value="1"/>
</dbReference>
<gene>
    <name evidence="14" type="ORF">CANCADRAFT_148214</name>
</gene>
<dbReference type="GO" id="GO:0016925">
    <property type="term" value="P:protein sumoylation"/>
    <property type="evidence" value="ECO:0007669"/>
    <property type="project" value="EnsemblFungi"/>
</dbReference>
<evidence type="ECO:0000256" key="9">
    <source>
        <dbReference type="ARBA" id="ARBA00044296"/>
    </source>
</evidence>
<feature type="active site" description="Glycyl thioester intermediate" evidence="11">
    <location>
        <position position="94"/>
    </location>
</feature>
<evidence type="ECO:0000256" key="10">
    <source>
        <dbReference type="ARBA" id="ARBA00081544"/>
    </source>
</evidence>
<dbReference type="EMBL" id="KV453842">
    <property type="protein sequence ID" value="ODV91353.1"/>
    <property type="molecule type" value="Genomic_DNA"/>
</dbReference>
<keyword evidence="15" id="KW-1185">Reference proteome</keyword>
<evidence type="ECO:0000256" key="4">
    <source>
        <dbReference type="ARBA" id="ARBA00022741"/>
    </source>
</evidence>
<dbReference type="GO" id="GO:0000022">
    <property type="term" value="P:mitotic spindle elongation"/>
    <property type="evidence" value="ECO:0007669"/>
    <property type="project" value="EnsemblFungi"/>
</dbReference>
<feature type="domain" description="UBC core" evidence="13">
    <location>
        <begin position="5"/>
        <end position="158"/>
    </location>
</feature>
<dbReference type="InterPro" id="IPR050113">
    <property type="entry name" value="Ub_conjugating_enzyme"/>
</dbReference>
<evidence type="ECO:0000256" key="7">
    <source>
        <dbReference type="ARBA" id="ARBA00023242"/>
    </source>
</evidence>
<keyword evidence="5 12" id="KW-0833">Ubl conjugation pathway</keyword>
<dbReference type="PROSITE" id="PS50127">
    <property type="entry name" value="UBC_2"/>
    <property type="match status" value="1"/>
</dbReference>
<dbReference type="PANTHER" id="PTHR24067">
    <property type="entry name" value="UBIQUITIN-CONJUGATING ENZYME E2"/>
    <property type="match status" value="1"/>
</dbReference>
<keyword evidence="4 12" id="KW-0547">Nucleotide-binding</keyword>
<sequence>MPNPLCLNRLQQERKDWRKDHPFGFWAKPQKNPDGSLNLMKWNVGIPGKKDTKWEGAVFPVTLTFPEEYPSRPPACHFPAGFYHPNIYPSGKVCLSLVNEGESWKPAIRVKEIVLGIQELLDDPNPRSPAQEKAYHDFVRNKDLYNKKVKEQVKRYIS</sequence>
<dbReference type="GO" id="GO:0000794">
    <property type="term" value="C:condensed nuclear chromosome"/>
    <property type="evidence" value="ECO:0007669"/>
    <property type="project" value="EnsemblFungi"/>
</dbReference>
<dbReference type="Gene3D" id="3.10.110.10">
    <property type="entry name" value="Ubiquitin Conjugating Enzyme"/>
    <property type="match status" value="1"/>
</dbReference>
<dbReference type="SUPFAM" id="SSF54495">
    <property type="entry name" value="UBC-like"/>
    <property type="match status" value="1"/>
</dbReference>
<comment type="similarity">
    <text evidence="12">Belongs to the ubiquitin-conjugating enzyme family.</text>
</comment>
<evidence type="ECO:0000259" key="13">
    <source>
        <dbReference type="PROSITE" id="PS50127"/>
    </source>
</evidence>
<evidence type="ECO:0000256" key="1">
    <source>
        <dbReference type="ARBA" id="ARBA00004123"/>
    </source>
</evidence>
<evidence type="ECO:0000313" key="14">
    <source>
        <dbReference type="EMBL" id="ODV91353.1"/>
    </source>
</evidence>
<evidence type="ECO:0000256" key="12">
    <source>
        <dbReference type="RuleBase" id="RU362109"/>
    </source>
</evidence>
<evidence type="ECO:0000256" key="5">
    <source>
        <dbReference type="ARBA" id="ARBA00022786"/>
    </source>
</evidence>
<evidence type="ECO:0000256" key="8">
    <source>
        <dbReference type="ARBA" id="ARBA00039165"/>
    </source>
</evidence>
<dbReference type="CDD" id="cd23798">
    <property type="entry name" value="UBCc_UBE2I"/>
    <property type="match status" value="1"/>
</dbReference>
<protein>
    <recommendedName>
        <fullName evidence="8">SUMO-conjugating enzyme UBC9</fullName>
    </recommendedName>
    <alternativeName>
        <fullName evidence="9">Ubiquitin carrier protein 9</fullName>
    </alternativeName>
    <alternativeName>
        <fullName evidence="10">Ubiquitin-conjugating enzyme E2-18 kDa</fullName>
    </alternativeName>
</protein>
<dbReference type="SMART" id="SM00212">
    <property type="entry name" value="UBCc"/>
    <property type="match status" value="1"/>
</dbReference>
<dbReference type="AlphaFoldDB" id="A0A1E4THY4"/>